<dbReference type="InterPro" id="IPR051496">
    <property type="entry name" value="H-rev107_PLA/AT"/>
</dbReference>
<dbReference type="RefSeq" id="XP_055897413.1">
    <property type="nucleotide sequence ID" value="XM_056041438.1"/>
</dbReference>
<dbReference type="GO" id="GO:0070292">
    <property type="term" value="P:N-acylphosphatidylethanolamine metabolic process"/>
    <property type="evidence" value="ECO:0007669"/>
    <property type="project" value="TreeGrafter"/>
</dbReference>
<name>A0A2C9K922_BIOGL</name>
<dbReference type="RefSeq" id="XP_013063865.1">
    <property type="nucleotide sequence ID" value="XM_013208411.2"/>
</dbReference>
<dbReference type="OrthoDB" id="421951at2759"/>
<keyword evidence="5" id="KW-0812">Transmembrane</keyword>
<dbReference type="Proteomes" id="UP001165740">
    <property type="component" value="Chromosome 9"/>
</dbReference>
<dbReference type="AlphaFoldDB" id="A0A2C9K922"/>
<evidence type="ECO:0000313" key="10">
    <source>
        <dbReference type="RefSeq" id="XP_013063865.1"/>
    </source>
</evidence>
<dbReference type="OMA" id="MSRNCER"/>
<reference evidence="10 11" key="2">
    <citation type="submission" date="2025-04" db="UniProtKB">
        <authorList>
            <consortium name="RefSeq"/>
        </authorList>
    </citation>
    <scope>IDENTIFICATION</scope>
</reference>
<dbReference type="GO" id="GO:0004623">
    <property type="term" value="F:phospholipase A2 activity"/>
    <property type="evidence" value="ECO:0007669"/>
    <property type="project" value="TreeGrafter"/>
</dbReference>
<organism evidence="7 8">
    <name type="scientific">Biomphalaria glabrata</name>
    <name type="common">Bloodfluke planorb</name>
    <name type="synonym">Freshwater snail</name>
    <dbReference type="NCBI Taxonomy" id="6526"/>
    <lineage>
        <taxon>Eukaryota</taxon>
        <taxon>Metazoa</taxon>
        <taxon>Spiralia</taxon>
        <taxon>Lophotrochozoa</taxon>
        <taxon>Mollusca</taxon>
        <taxon>Gastropoda</taxon>
        <taxon>Heterobranchia</taxon>
        <taxon>Euthyneura</taxon>
        <taxon>Panpulmonata</taxon>
        <taxon>Hygrophila</taxon>
        <taxon>Lymnaeoidea</taxon>
        <taxon>Planorbidae</taxon>
        <taxon>Biomphalaria</taxon>
    </lineage>
</organism>
<dbReference type="Gene3D" id="3.90.1720.10">
    <property type="entry name" value="endopeptidase domain like (from Nostoc punctiforme)"/>
    <property type="match status" value="1"/>
</dbReference>
<dbReference type="PROSITE" id="PS51934">
    <property type="entry name" value="LRAT"/>
    <property type="match status" value="1"/>
</dbReference>
<evidence type="ECO:0000313" key="9">
    <source>
        <dbReference type="Proteomes" id="UP001165740"/>
    </source>
</evidence>
<dbReference type="Proteomes" id="UP000076420">
    <property type="component" value="Unassembled WGS sequence"/>
</dbReference>
<keyword evidence="2" id="KW-0808">Transferase</keyword>
<reference evidence="7" key="1">
    <citation type="submission" date="2020-05" db="UniProtKB">
        <authorList>
            <consortium name="EnsemblMetazoa"/>
        </authorList>
    </citation>
    <scope>IDENTIFICATION</scope>
    <source>
        <strain evidence="7">BB02</strain>
    </source>
</reference>
<evidence type="ECO:0000256" key="1">
    <source>
        <dbReference type="ARBA" id="ARBA00007824"/>
    </source>
</evidence>
<evidence type="ECO:0000256" key="3">
    <source>
        <dbReference type="ARBA" id="ARBA00022801"/>
    </source>
</evidence>
<keyword evidence="5" id="KW-0472">Membrane</keyword>
<keyword evidence="3" id="KW-0378">Hydrolase</keyword>
<protein>
    <submittedName>
        <fullName evidence="10 11">Phospholipase A and acyltransferase 2-like</fullName>
    </submittedName>
</protein>
<dbReference type="PANTHER" id="PTHR13943:SF77">
    <property type="entry name" value="LRAT DOMAIN-CONTAINING PROTEIN"/>
    <property type="match status" value="1"/>
</dbReference>
<dbReference type="GO" id="GO:0008970">
    <property type="term" value="F:phospholipase A1 activity"/>
    <property type="evidence" value="ECO:0007669"/>
    <property type="project" value="TreeGrafter"/>
</dbReference>
<dbReference type="KEGG" id="bgt:106052945"/>
<evidence type="ECO:0000313" key="8">
    <source>
        <dbReference type="Proteomes" id="UP000076420"/>
    </source>
</evidence>
<evidence type="ECO:0000256" key="5">
    <source>
        <dbReference type="SAM" id="Phobius"/>
    </source>
</evidence>
<dbReference type="GeneID" id="106052945"/>
<evidence type="ECO:0000259" key="6">
    <source>
        <dbReference type="PROSITE" id="PS51934"/>
    </source>
</evidence>
<dbReference type="PANTHER" id="PTHR13943">
    <property type="entry name" value="HRAS-LIKE SUPPRESSOR - RELATED"/>
    <property type="match status" value="1"/>
</dbReference>
<keyword evidence="9" id="KW-1185">Reference proteome</keyword>
<keyword evidence="5" id="KW-1133">Transmembrane helix</keyword>
<gene>
    <name evidence="7" type="primary">106052945</name>
    <name evidence="10 11" type="synonym">LOC106052945</name>
</gene>
<accession>A0A2C9K922</accession>
<evidence type="ECO:0000256" key="4">
    <source>
        <dbReference type="ARBA" id="ARBA00023098"/>
    </source>
</evidence>
<dbReference type="VEuPathDB" id="VectorBase:BGLB016627"/>
<dbReference type="EnsemblMetazoa" id="BGLB016627-RA">
    <property type="protein sequence ID" value="BGLB016627-PA"/>
    <property type="gene ID" value="BGLB016627"/>
</dbReference>
<feature type="transmembrane region" description="Helical" evidence="5">
    <location>
        <begin position="148"/>
        <end position="168"/>
    </location>
</feature>
<feature type="domain" description="LRAT" evidence="6">
    <location>
        <begin position="23"/>
        <end position="144"/>
    </location>
</feature>
<dbReference type="GO" id="GO:0005737">
    <property type="term" value="C:cytoplasm"/>
    <property type="evidence" value="ECO:0007669"/>
    <property type="project" value="TreeGrafter"/>
</dbReference>
<dbReference type="InterPro" id="IPR007053">
    <property type="entry name" value="LRAT_dom"/>
</dbReference>
<evidence type="ECO:0000313" key="7">
    <source>
        <dbReference type="EnsemblMetazoa" id="BGLB016627-PA"/>
    </source>
</evidence>
<proteinExistence type="inferred from homology"/>
<dbReference type="Pfam" id="PF04970">
    <property type="entry name" value="LRAT"/>
    <property type="match status" value="1"/>
</dbReference>
<dbReference type="STRING" id="6526.A0A2C9K922"/>
<comment type="similarity">
    <text evidence="1">Belongs to the H-rev107 family.</text>
</comment>
<keyword evidence="4" id="KW-0443">Lipid metabolism</keyword>
<evidence type="ECO:0000256" key="2">
    <source>
        <dbReference type="ARBA" id="ARBA00022679"/>
    </source>
</evidence>
<dbReference type="VEuPathDB" id="VectorBase:BGLAX_043136"/>
<sequence length="184" mass="20543">MALTFFVKLHNQQVLDTLRVGDRVKFDRGLYTHWGIYAGFGQIIHLAGEDDDGIGAKFNSTNLFSIGGKLFAKAEVRIEDFWKVVGTDTAEKDNSLDTKWRAFHPQTIVRNAREKIGEIGYNIISANCEHFTNWCRYGQCKSEQVENVLTGVAVGAGIALGAFAIYALSTLANAKDEEEEEENY</sequence>
<evidence type="ECO:0000313" key="11">
    <source>
        <dbReference type="RefSeq" id="XP_055897413.1"/>
    </source>
</evidence>
<dbReference type="GO" id="GO:0016410">
    <property type="term" value="F:N-acyltransferase activity"/>
    <property type="evidence" value="ECO:0007669"/>
    <property type="project" value="TreeGrafter"/>
</dbReference>